<comment type="caution">
    <text evidence="2">The sequence shown here is derived from an EMBL/GenBank/DDBJ whole genome shotgun (WGS) entry which is preliminary data.</text>
</comment>
<dbReference type="PANTHER" id="PTHR13696">
    <property type="entry name" value="P-LOOP CONTAINING NUCLEOSIDE TRIPHOSPHATE HYDROLASE"/>
    <property type="match status" value="1"/>
</dbReference>
<keyword evidence="3" id="KW-1185">Reference proteome</keyword>
<evidence type="ECO:0000313" key="3">
    <source>
        <dbReference type="Proteomes" id="UP000218810"/>
    </source>
</evidence>
<name>A0A2A2WKP9_9ACTN</name>
<gene>
    <name evidence="2" type="ORF">CEY15_17120</name>
</gene>
<dbReference type="InterPro" id="IPR050678">
    <property type="entry name" value="DNA_Partitioning_ATPase"/>
</dbReference>
<dbReference type="OrthoDB" id="9804460at2"/>
<protein>
    <submittedName>
        <fullName evidence="2">ParA family protein</fullName>
    </submittedName>
</protein>
<dbReference type="EMBL" id="NTGA01000047">
    <property type="protein sequence ID" value="PAY21770.1"/>
    <property type="molecule type" value="Genomic_DNA"/>
</dbReference>
<dbReference type="PIRSF" id="PIRSF009320">
    <property type="entry name" value="Nuc_binding_HP_1000"/>
    <property type="match status" value="1"/>
</dbReference>
<dbReference type="AlphaFoldDB" id="A0A2A2WKP9"/>
<feature type="domain" description="CobQ/CobB/MinD/ParA nucleotide binding" evidence="1">
    <location>
        <begin position="3"/>
        <end position="167"/>
    </location>
</feature>
<dbReference type="Proteomes" id="UP000218810">
    <property type="component" value="Unassembled WGS sequence"/>
</dbReference>
<evidence type="ECO:0000259" key="1">
    <source>
        <dbReference type="Pfam" id="PF01656"/>
    </source>
</evidence>
<dbReference type="Pfam" id="PF01656">
    <property type="entry name" value="CbiA"/>
    <property type="match status" value="1"/>
</dbReference>
<dbReference type="PANTHER" id="PTHR13696:SF96">
    <property type="entry name" value="COBQ_COBB_MIND_PARA NUCLEOTIDE BINDING DOMAIN-CONTAINING PROTEIN"/>
    <property type="match status" value="1"/>
</dbReference>
<dbReference type="InterPro" id="IPR027417">
    <property type="entry name" value="P-loop_NTPase"/>
</dbReference>
<proteinExistence type="predicted"/>
<dbReference type="CDD" id="cd02042">
    <property type="entry name" value="ParAB_family"/>
    <property type="match status" value="1"/>
</dbReference>
<dbReference type="SUPFAM" id="SSF52540">
    <property type="entry name" value="P-loop containing nucleoside triphosphate hydrolases"/>
    <property type="match status" value="1"/>
</dbReference>
<dbReference type="InterPro" id="IPR002586">
    <property type="entry name" value="CobQ/CobB/MinD/ParA_Nub-bd_dom"/>
</dbReference>
<dbReference type="RefSeq" id="WP_007633959.1">
    <property type="nucleotide sequence ID" value="NZ_NTGA01000047.1"/>
</dbReference>
<organism evidence="2 3">
    <name type="scientific">Dietzia natronolimnaea</name>
    <dbReference type="NCBI Taxonomy" id="161920"/>
    <lineage>
        <taxon>Bacteria</taxon>
        <taxon>Bacillati</taxon>
        <taxon>Actinomycetota</taxon>
        <taxon>Actinomycetes</taxon>
        <taxon>Mycobacteriales</taxon>
        <taxon>Dietziaceae</taxon>
        <taxon>Dietzia</taxon>
    </lineage>
</organism>
<sequence length="191" mass="19929">MKIAVVNTKGGVGKTTTAIYLATVASAQGKSTELLDADPQGSATSWAEIATEGSAPLPFQVSPANKITLSRASSSDITVIDTPPGAADIIQAAIDAADVVVVPTAPSGLDLQRVWPTLEAAAHKPAGVLLTSVELGTKLLELTKEALESEGVFVFENVIGKRQAIRQSFGTCPTSFFGYRDLMDEIVEVTK</sequence>
<dbReference type="Gene3D" id="3.40.50.300">
    <property type="entry name" value="P-loop containing nucleotide triphosphate hydrolases"/>
    <property type="match status" value="1"/>
</dbReference>
<reference evidence="3" key="1">
    <citation type="submission" date="2017-09" db="EMBL/GenBank/DDBJ databases">
        <authorList>
            <person name="Zhang Y."/>
            <person name="Huang X."/>
            <person name="Liu J."/>
            <person name="Lu L."/>
            <person name="Peng K."/>
        </authorList>
    </citation>
    <scope>NUCLEOTIDE SEQUENCE [LARGE SCALE GENOMIC DNA]</scope>
    <source>
        <strain evidence="3">S-XJ-1</strain>
    </source>
</reference>
<accession>A0A2A2WKP9</accession>
<evidence type="ECO:0000313" key="2">
    <source>
        <dbReference type="EMBL" id="PAY21770.1"/>
    </source>
</evidence>